<keyword evidence="2" id="KW-0813">Transport</keyword>
<feature type="transmembrane region" description="Helical" evidence="6">
    <location>
        <begin position="237"/>
        <end position="262"/>
    </location>
</feature>
<feature type="transmembrane region" description="Helical" evidence="6">
    <location>
        <begin position="196"/>
        <end position="217"/>
    </location>
</feature>
<keyword evidence="9" id="KW-1185">Reference proteome</keyword>
<keyword evidence="3 6" id="KW-0812">Transmembrane</keyword>
<keyword evidence="5 6" id="KW-0472">Membrane</keyword>
<feature type="domain" description="Major facilitator superfamily (MFS) profile" evidence="7">
    <location>
        <begin position="1"/>
        <end position="267"/>
    </location>
</feature>
<evidence type="ECO:0000256" key="4">
    <source>
        <dbReference type="ARBA" id="ARBA00022989"/>
    </source>
</evidence>
<dbReference type="InterPro" id="IPR011701">
    <property type="entry name" value="MFS"/>
</dbReference>
<keyword evidence="4 6" id="KW-1133">Transmembrane helix</keyword>
<proteinExistence type="predicted"/>
<feature type="transmembrane region" description="Helical" evidence="6">
    <location>
        <begin position="27"/>
        <end position="43"/>
    </location>
</feature>
<dbReference type="InterPro" id="IPR036259">
    <property type="entry name" value="MFS_trans_sf"/>
</dbReference>
<evidence type="ECO:0000259" key="7">
    <source>
        <dbReference type="PROSITE" id="PS50850"/>
    </source>
</evidence>
<sequence>MYSTFGFGLILFAFSSASTFGIASAPLIVTFILGLMIIAIFTFRQLRIKYPVLNIRVFKNKTFALSAVSSMLVYITMATPALLIPMYIQTGLGLSALLSGIVVLPGAGCNGLIMVYTGKVFDKYGIKVLAIPGFILLIIMTFLYLFLTADTPFWYVVVVYAIRMVALGLLIMPLNTVGLNALESEDISHGTAIMNSLRIIAGAMGTAISITIFSIAAKSYTSTHHTMSKAKLIKVSTIHGVDVAFMFITVLIVIGTILALFIKEERQRQSSNSDNQSENL</sequence>
<dbReference type="Proteomes" id="UP000255425">
    <property type="component" value="Unassembled WGS sequence"/>
</dbReference>
<dbReference type="AlphaFoldDB" id="A0A380GYW5"/>
<dbReference type="EMBL" id="UHDZ01000001">
    <property type="protein sequence ID" value="SUM67557.1"/>
    <property type="molecule type" value="Genomic_DNA"/>
</dbReference>
<comment type="subcellular location">
    <subcellularLocation>
        <location evidence="1">Cell membrane</location>
        <topology evidence="1">Multi-pass membrane protein</topology>
    </subcellularLocation>
</comment>
<feature type="transmembrane region" description="Helical" evidence="6">
    <location>
        <begin position="63"/>
        <end position="88"/>
    </location>
</feature>
<protein>
    <submittedName>
        <fullName evidence="8">Multidrug resistance protein</fullName>
    </submittedName>
</protein>
<dbReference type="Gene3D" id="1.20.1250.20">
    <property type="entry name" value="MFS general substrate transporter like domains"/>
    <property type="match status" value="1"/>
</dbReference>
<evidence type="ECO:0000313" key="9">
    <source>
        <dbReference type="Proteomes" id="UP000255425"/>
    </source>
</evidence>
<evidence type="ECO:0000256" key="3">
    <source>
        <dbReference type="ARBA" id="ARBA00022692"/>
    </source>
</evidence>
<evidence type="ECO:0000313" key="8">
    <source>
        <dbReference type="EMBL" id="SUM67557.1"/>
    </source>
</evidence>
<dbReference type="PROSITE" id="PS50850">
    <property type="entry name" value="MFS"/>
    <property type="match status" value="1"/>
</dbReference>
<reference evidence="8 9" key="1">
    <citation type="submission" date="2018-06" db="EMBL/GenBank/DDBJ databases">
        <authorList>
            <consortium name="Pathogen Informatics"/>
            <person name="Doyle S."/>
        </authorList>
    </citation>
    <scope>NUCLEOTIDE SEQUENCE [LARGE SCALE GENOMIC DNA]</scope>
    <source>
        <strain evidence="8 9">NCTC11807</strain>
    </source>
</reference>
<evidence type="ECO:0000256" key="2">
    <source>
        <dbReference type="ARBA" id="ARBA00022448"/>
    </source>
</evidence>
<dbReference type="GO" id="GO:0022857">
    <property type="term" value="F:transmembrane transporter activity"/>
    <property type="evidence" value="ECO:0007669"/>
    <property type="project" value="InterPro"/>
</dbReference>
<feature type="transmembrane region" description="Helical" evidence="6">
    <location>
        <begin position="153"/>
        <end position="175"/>
    </location>
</feature>
<dbReference type="Pfam" id="PF07690">
    <property type="entry name" value="MFS_1"/>
    <property type="match status" value="1"/>
</dbReference>
<dbReference type="InterPro" id="IPR020846">
    <property type="entry name" value="MFS_dom"/>
</dbReference>
<accession>A0A380GYW5</accession>
<name>A0A380GYW5_9STAP</name>
<feature type="transmembrane region" description="Helical" evidence="6">
    <location>
        <begin position="94"/>
        <end position="116"/>
    </location>
</feature>
<dbReference type="PANTHER" id="PTHR42718">
    <property type="entry name" value="MAJOR FACILITATOR SUPERFAMILY MULTIDRUG TRANSPORTER MFSC"/>
    <property type="match status" value="1"/>
</dbReference>
<dbReference type="SUPFAM" id="SSF103473">
    <property type="entry name" value="MFS general substrate transporter"/>
    <property type="match status" value="1"/>
</dbReference>
<evidence type="ECO:0000256" key="5">
    <source>
        <dbReference type="ARBA" id="ARBA00023136"/>
    </source>
</evidence>
<evidence type="ECO:0000256" key="6">
    <source>
        <dbReference type="SAM" id="Phobius"/>
    </source>
</evidence>
<dbReference type="PANTHER" id="PTHR42718:SF24">
    <property type="entry name" value="MAJOR FACILITATOR SUPERFAMILY (MFS) PROFILE DOMAIN-CONTAINING PROTEIN"/>
    <property type="match status" value="1"/>
</dbReference>
<evidence type="ECO:0000256" key="1">
    <source>
        <dbReference type="ARBA" id="ARBA00004651"/>
    </source>
</evidence>
<gene>
    <name evidence="8" type="primary">hsrA_1</name>
    <name evidence="8" type="ORF">NCTC11807_00217</name>
</gene>
<feature type="transmembrane region" description="Helical" evidence="6">
    <location>
        <begin position="128"/>
        <end position="147"/>
    </location>
</feature>
<dbReference type="GO" id="GO:0005886">
    <property type="term" value="C:plasma membrane"/>
    <property type="evidence" value="ECO:0007669"/>
    <property type="project" value="UniProtKB-SubCell"/>
</dbReference>
<organism evidence="8 9">
    <name type="scientific">Staphylococcus saccharolyticus</name>
    <dbReference type="NCBI Taxonomy" id="33028"/>
    <lineage>
        <taxon>Bacteria</taxon>
        <taxon>Bacillati</taxon>
        <taxon>Bacillota</taxon>
        <taxon>Bacilli</taxon>
        <taxon>Bacillales</taxon>
        <taxon>Staphylococcaceae</taxon>
        <taxon>Staphylococcus</taxon>
    </lineage>
</organism>